<evidence type="ECO:0000259" key="2">
    <source>
        <dbReference type="Pfam" id="PF01609"/>
    </source>
</evidence>
<dbReference type="Pfam" id="PF13340">
    <property type="entry name" value="DUF4096"/>
    <property type="match status" value="1"/>
</dbReference>
<dbReference type="InterPro" id="IPR002559">
    <property type="entry name" value="Transposase_11"/>
</dbReference>
<dbReference type="Pfam" id="PF01609">
    <property type="entry name" value="DDE_Tnp_1"/>
    <property type="match status" value="1"/>
</dbReference>
<dbReference type="Proteomes" id="UP001523263">
    <property type="component" value="Unassembled WGS sequence"/>
</dbReference>
<dbReference type="PANTHER" id="PTHR30007:SF1">
    <property type="entry name" value="BLR1914 PROTEIN"/>
    <property type="match status" value="1"/>
</dbReference>
<evidence type="ECO:0000256" key="1">
    <source>
        <dbReference type="SAM" id="MobiDB-lite"/>
    </source>
</evidence>
<name>A0ABT0W6P7_STRGI</name>
<evidence type="ECO:0000259" key="3">
    <source>
        <dbReference type="Pfam" id="PF13340"/>
    </source>
</evidence>
<protein>
    <submittedName>
        <fullName evidence="4">IS5 family transposase</fullName>
    </submittedName>
</protein>
<dbReference type="NCBIfam" id="NF033580">
    <property type="entry name" value="transpos_IS5_3"/>
    <property type="match status" value="1"/>
</dbReference>
<gene>
    <name evidence="4" type="ORF">NC658_34800</name>
</gene>
<organism evidence="4 5">
    <name type="scientific">Streptomyces griseoincarnatus</name>
    <dbReference type="NCBI Taxonomy" id="29305"/>
    <lineage>
        <taxon>Bacteria</taxon>
        <taxon>Bacillati</taxon>
        <taxon>Actinomycetota</taxon>
        <taxon>Actinomycetes</taxon>
        <taxon>Kitasatosporales</taxon>
        <taxon>Streptomycetaceae</taxon>
        <taxon>Streptomyces</taxon>
        <taxon>Streptomyces griseoincarnatus group</taxon>
    </lineage>
</organism>
<sequence>MGKRQSRPWIVSDELWSLIEPLLPKPLPKQVEGRPRVPDRQALCGILFVLHTGIQWEYLPQELGFGSGMTCWRRLAAWNEAGVWEKLHQVLLNKLRSKNQLDWSRAVIDSPRPGRTQGPKSGPSPVDRARPGSKHHIITDGQGIPLAVSLTGGNRNDVTQLLPLLDKIPAVAGVVGRPRRRPDMLFADRGYDHDKYRRLLRQRGIRPVIAERGQPHGTGLGTFRWVVERTISWLHGFRRLRIRWERRDDIHEAFLGLAVCLITHRHVQRLC</sequence>
<reference evidence="4 5" key="1">
    <citation type="submission" date="2022-06" db="EMBL/GenBank/DDBJ databases">
        <title>Whole genome sequence of Streptomyces griseoincarnatus RB7AG.</title>
        <authorList>
            <person name="Ray L."/>
            <person name="Behera S."/>
            <person name="Panda A.N."/>
        </authorList>
    </citation>
    <scope>NUCLEOTIDE SEQUENCE [LARGE SCALE GENOMIC DNA]</scope>
    <source>
        <strain evidence="4 5">RB7AG</strain>
    </source>
</reference>
<dbReference type="PANTHER" id="PTHR30007">
    <property type="entry name" value="PHP DOMAIN PROTEIN"/>
    <property type="match status" value="1"/>
</dbReference>
<evidence type="ECO:0000313" key="4">
    <source>
        <dbReference type="EMBL" id="MCM2518336.1"/>
    </source>
</evidence>
<accession>A0ABT0W6P7</accession>
<keyword evidence="5" id="KW-1185">Reference proteome</keyword>
<feature type="region of interest" description="Disordered" evidence="1">
    <location>
        <begin position="106"/>
        <end position="137"/>
    </location>
</feature>
<proteinExistence type="predicted"/>
<dbReference type="EMBL" id="JAMQBH010000073">
    <property type="protein sequence ID" value="MCM2518336.1"/>
    <property type="molecule type" value="Genomic_DNA"/>
</dbReference>
<feature type="domain" description="Insertion element IS402-like" evidence="3">
    <location>
        <begin position="11"/>
        <end position="88"/>
    </location>
</feature>
<comment type="caution">
    <text evidence="4">The sequence shown here is derived from an EMBL/GenBank/DDBJ whole genome shotgun (WGS) entry which is preliminary data.</text>
</comment>
<feature type="domain" description="Transposase IS4-like" evidence="2">
    <location>
        <begin position="121"/>
        <end position="261"/>
    </location>
</feature>
<evidence type="ECO:0000313" key="5">
    <source>
        <dbReference type="Proteomes" id="UP001523263"/>
    </source>
</evidence>
<dbReference type="InterPro" id="IPR025161">
    <property type="entry name" value="IS402-like_dom"/>
</dbReference>